<comment type="caution">
    <text evidence="2">The sequence shown here is derived from an EMBL/GenBank/DDBJ whole genome shotgun (WGS) entry which is preliminary data.</text>
</comment>
<organism evidence="2 3">
    <name type="scientific">Paeniglutamicibacter sulfureus</name>
    <dbReference type="NCBI Taxonomy" id="43666"/>
    <lineage>
        <taxon>Bacteria</taxon>
        <taxon>Bacillati</taxon>
        <taxon>Actinomycetota</taxon>
        <taxon>Actinomycetes</taxon>
        <taxon>Micrococcales</taxon>
        <taxon>Micrococcaceae</taxon>
        <taxon>Paeniglutamicibacter</taxon>
    </lineage>
</organism>
<protein>
    <recommendedName>
        <fullName evidence="4">DUF2871 domain-containing protein</fullName>
    </recommendedName>
</protein>
<reference evidence="2 3" key="1">
    <citation type="submission" date="2023-07" db="EMBL/GenBank/DDBJ databases">
        <title>Sequencing the genomes of 1000 actinobacteria strains.</title>
        <authorList>
            <person name="Klenk H.-P."/>
        </authorList>
    </citation>
    <scope>NUCLEOTIDE SEQUENCE [LARGE SCALE GENOMIC DNA]</scope>
    <source>
        <strain evidence="2 3">DSM 20167</strain>
    </source>
</reference>
<keyword evidence="1" id="KW-0812">Transmembrane</keyword>
<feature type="transmembrane region" description="Helical" evidence="1">
    <location>
        <begin position="31"/>
        <end position="49"/>
    </location>
</feature>
<proteinExistence type="predicted"/>
<keyword evidence="1" id="KW-0472">Membrane</keyword>
<feature type="transmembrane region" description="Helical" evidence="1">
    <location>
        <begin position="103"/>
        <end position="129"/>
    </location>
</feature>
<evidence type="ECO:0000313" key="2">
    <source>
        <dbReference type="EMBL" id="MDR7358300.1"/>
    </source>
</evidence>
<dbReference type="InterPro" id="IPR021299">
    <property type="entry name" value="DUF2871"/>
</dbReference>
<evidence type="ECO:0000256" key="1">
    <source>
        <dbReference type="SAM" id="Phobius"/>
    </source>
</evidence>
<feature type="transmembrane region" description="Helical" evidence="1">
    <location>
        <begin position="69"/>
        <end position="91"/>
    </location>
</feature>
<evidence type="ECO:0000313" key="3">
    <source>
        <dbReference type="Proteomes" id="UP001183817"/>
    </source>
</evidence>
<evidence type="ECO:0008006" key="4">
    <source>
        <dbReference type="Google" id="ProtNLM"/>
    </source>
</evidence>
<sequence>MRQGLVPEGPAGTTTVCPGTSERNHNAMMRLMYTAFAFGITGVLSGLYYRELTKASDFAVRSASQLPLVHTHLLVLGFVFLLIVLVLERVFTVSTAAPRAFAWFYWLWTIGVAVTGGMMLVKGTLVVLGTDASSAAFAGIAGLGHISLTAAVIVLFVALRAALKTAETAGASAPAVAGR</sequence>
<dbReference type="RefSeq" id="WP_310290098.1">
    <property type="nucleotide sequence ID" value="NZ_BAAAWO010000001.1"/>
</dbReference>
<gene>
    <name evidence="2" type="ORF">J2S64_001991</name>
</gene>
<keyword evidence="3" id="KW-1185">Reference proteome</keyword>
<dbReference type="Pfam" id="PF11070">
    <property type="entry name" value="DUF2871"/>
    <property type="match status" value="1"/>
</dbReference>
<dbReference type="Proteomes" id="UP001183817">
    <property type="component" value="Unassembled WGS sequence"/>
</dbReference>
<name>A0ABU2BI45_9MICC</name>
<keyword evidence="1" id="KW-1133">Transmembrane helix</keyword>
<feature type="transmembrane region" description="Helical" evidence="1">
    <location>
        <begin position="135"/>
        <end position="159"/>
    </location>
</feature>
<accession>A0ABU2BI45</accession>
<dbReference type="EMBL" id="JAVDYI010000001">
    <property type="protein sequence ID" value="MDR7358300.1"/>
    <property type="molecule type" value="Genomic_DNA"/>
</dbReference>